<name>A0AAE9A7N8_CAEBR</name>
<keyword evidence="1" id="KW-0812">Transmembrane</keyword>
<evidence type="ECO:0000313" key="3">
    <source>
        <dbReference type="Proteomes" id="UP000827892"/>
    </source>
</evidence>
<gene>
    <name evidence="2" type="ORF">L3Y34_002888</name>
</gene>
<dbReference type="RefSeq" id="XP_002632368.2">
    <property type="nucleotide sequence ID" value="XM_002632322.2"/>
</dbReference>
<accession>A0AAE9A7N8</accession>
<evidence type="ECO:0000313" key="2">
    <source>
        <dbReference type="EMBL" id="ULT93010.1"/>
    </source>
</evidence>
<dbReference type="EMBL" id="CP090894">
    <property type="protein sequence ID" value="ULT93010.1"/>
    <property type="molecule type" value="Genomic_DNA"/>
</dbReference>
<dbReference type="AlphaFoldDB" id="A0AAE9A7N8"/>
<protein>
    <submittedName>
        <fullName evidence="2">Uncharacterized protein</fullName>
    </submittedName>
</protein>
<dbReference type="KEGG" id="cbr:CBG_00386"/>
<evidence type="ECO:0000256" key="1">
    <source>
        <dbReference type="SAM" id="Phobius"/>
    </source>
</evidence>
<dbReference type="Proteomes" id="UP000827892">
    <property type="component" value="Chromosome IV"/>
</dbReference>
<feature type="transmembrane region" description="Helical" evidence="1">
    <location>
        <begin position="37"/>
        <end position="56"/>
    </location>
</feature>
<proteinExistence type="predicted"/>
<sequence length="113" mass="12480">MAENFQQGTGTRYKIPSGAHSNHPLIWFSSSNPTMQFNFFHLLILSVFAVVFFTPVQSAPSHSEADIEALMGLQEQVQGYLGNFNLSPAAKKQIEDMMAAKQAAIENSFNGKK</sequence>
<organism evidence="2 3">
    <name type="scientific">Caenorhabditis briggsae</name>
    <dbReference type="NCBI Taxonomy" id="6238"/>
    <lineage>
        <taxon>Eukaryota</taxon>
        <taxon>Metazoa</taxon>
        <taxon>Ecdysozoa</taxon>
        <taxon>Nematoda</taxon>
        <taxon>Chromadorea</taxon>
        <taxon>Rhabditida</taxon>
        <taxon>Rhabditina</taxon>
        <taxon>Rhabditomorpha</taxon>
        <taxon>Rhabditoidea</taxon>
        <taxon>Rhabditidae</taxon>
        <taxon>Peloderinae</taxon>
        <taxon>Caenorhabditis</taxon>
    </lineage>
</organism>
<keyword evidence="1" id="KW-0472">Membrane</keyword>
<keyword evidence="1" id="KW-1133">Transmembrane helix</keyword>
<reference evidence="2 3" key="1">
    <citation type="submission" date="2022-05" db="EMBL/GenBank/DDBJ databases">
        <title>Chromosome-level reference genomes for two strains of Caenorhabditis briggsae: an improved platform for comparative genomics.</title>
        <authorList>
            <person name="Stevens L."/>
            <person name="Andersen E.C."/>
        </authorList>
    </citation>
    <scope>NUCLEOTIDE SEQUENCE [LARGE SCALE GENOMIC DNA]</scope>
    <source>
        <strain evidence="2">QX1410_ONT</strain>
        <tissue evidence="2">Whole-organism</tissue>
    </source>
</reference>